<evidence type="ECO:0000313" key="3">
    <source>
        <dbReference type="EMBL" id="QUX20626.1"/>
    </source>
</evidence>
<name>A0ABX8BEE6_9ACTN</name>
<keyword evidence="2" id="KW-0472">Membrane</keyword>
<protein>
    <submittedName>
        <fullName evidence="3">PrgI family protein</fullName>
    </submittedName>
</protein>
<proteinExistence type="predicted"/>
<dbReference type="Pfam" id="PF12666">
    <property type="entry name" value="PrgI"/>
    <property type="match status" value="1"/>
</dbReference>
<evidence type="ECO:0000313" key="4">
    <source>
        <dbReference type="Proteomes" id="UP000676079"/>
    </source>
</evidence>
<evidence type="ECO:0000256" key="2">
    <source>
        <dbReference type="SAM" id="Phobius"/>
    </source>
</evidence>
<accession>A0ABX8BEE6</accession>
<reference evidence="3 4" key="1">
    <citation type="submission" date="2021-05" db="EMBL/GenBank/DDBJ databases">
        <title>Direct Submission.</title>
        <authorList>
            <person name="Li K."/>
            <person name="Gao J."/>
        </authorList>
    </citation>
    <scope>NUCLEOTIDE SEQUENCE [LARGE SCALE GENOMIC DNA]</scope>
    <source>
        <strain evidence="3 4">Mg02</strain>
    </source>
</reference>
<feature type="compositionally biased region" description="Low complexity" evidence="1">
    <location>
        <begin position="264"/>
        <end position="283"/>
    </location>
</feature>
<keyword evidence="2" id="KW-0812">Transmembrane</keyword>
<gene>
    <name evidence="3" type="ORF">KGD84_19195</name>
</gene>
<dbReference type="RefSeq" id="WP_220561822.1">
    <property type="nucleotide sequence ID" value="NZ_CP074133.1"/>
</dbReference>
<sequence length="283" mass="31080">MDREPSTWQAQIPTDIDVPEPILWGLTARQLLIMAPAVLLGWALFTTVSALTSPISAVLAAAVPIGCAWVLSRTRRDGIGLDHRLWLAARWHTSPRTRDPDAELPPIAADGVIDHRHRCAVVLECTTVPFHLASGQDQDRMLAAWAALLDSLTEPIQILIQRRRTDLDPHLRLLRSHLDRLPEALCRSARAHAVFLASLQHHHDLIHHRVLLVLTHRGPEEQNGDALLLRAHDIAAQLAALGVRVRVHDGPGVQLLLTSFPAPATAESGSEPATTEAATTEER</sequence>
<organism evidence="3 4">
    <name type="scientific">Nocardiopsis changdeensis</name>
    <dbReference type="NCBI Taxonomy" id="2831969"/>
    <lineage>
        <taxon>Bacteria</taxon>
        <taxon>Bacillati</taxon>
        <taxon>Actinomycetota</taxon>
        <taxon>Actinomycetes</taxon>
        <taxon>Streptosporangiales</taxon>
        <taxon>Nocardiopsidaceae</taxon>
        <taxon>Nocardiopsis</taxon>
    </lineage>
</organism>
<evidence type="ECO:0000256" key="1">
    <source>
        <dbReference type="SAM" id="MobiDB-lite"/>
    </source>
</evidence>
<dbReference type="InterPro" id="IPR024414">
    <property type="entry name" value="Uncharacterised_PrgI"/>
</dbReference>
<feature type="region of interest" description="Disordered" evidence="1">
    <location>
        <begin position="263"/>
        <end position="283"/>
    </location>
</feature>
<dbReference type="EMBL" id="CP074133">
    <property type="protein sequence ID" value="QUX20626.1"/>
    <property type="molecule type" value="Genomic_DNA"/>
</dbReference>
<keyword evidence="4" id="KW-1185">Reference proteome</keyword>
<feature type="transmembrane region" description="Helical" evidence="2">
    <location>
        <begin position="21"/>
        <end position="45"/>
    </location>
</feature>
<keyword evidence="2" id="KW-1133">Transmembrane helix</keyword>
<feature type="transmembrane region" description="Helical" evidence="2">
    <location>
        <begin position="51"/>
        <end position="71"/>
    </location>
</feature>
<dbReference type="Proteomes" id="UP000676079">
    <property type="component" value="Chromosome"/>
</dbReference>